<keyword evidence="6" id="KW-0288">FMN</keyword>
<dbReference type="Pfam" id="PF01467">
    <property type="entry name" value="CTP_transf_like"/>
    <property type="match status" value="1"/>
</dbReference>
<dbReference type="SUPFAM" id="SSF82114">
    <property type="entry name" value="Riboflavin kinase-like"/>
    <property type="match status" value="1"/>
</dbReference>
<evidence type="ECO:0000259" key="12">
    <source>
        <dbReference type="SMART" id="SM00904"/>
    </source>
</evidence>
<proteinExistence type="inferred from homology"/>
<keyword evidence="5" id="KW-0285">Flavoprotein</keyword>
<keyword evidence="7" id="KW-0808">Transferase</keyword>
<evidence type="ECO:0000256" key="10">
    <source>
        <dbReference type="ARBA" id="ARBA00022840"/>
    </source>
</evidence>
<comment type="similarity">
    <text evidence="3">Belongs to the flavokinase family.</text>
</comment>
<dbReference type="InterPro" id="IPR023465">
    <property type="entry name" value="Riboflavin_kinase_dom_sf"/>
</dbReference>
<organism evidence="13 14">
    <name type="scientific">Astathelohania contejeani</name>
    <dbReference type="NCBI Taxonomy" id="164912"/>
    <lineage>
        <taxon>Eukaryota</taxon>
        <taxon>Fungi</taxon>
        <taxon>Fungi incertae sedis</taxon>
        <taxon>Microsporidia</taxon>
        <taxon>Astathelohaniidae</taxon>
        <taxon>Astathelohania</taxon>
    </lineage>
</organism>
<protein>
    <recommendedName>
        <fullName evidence="4">riboflavin kinase</fullName>
        <ecNumber evidence="4">2.7.1.26</ecNumber>
    </recommendedName>
    <alternativeName>
        <fullName evidence="11">Flavin mononucleotide kinase 1</fullName>
    </alternativeName>
</protein>
<dbReference type="EC" id="2.7.1.26" evidence="4"/>
<gene>
    <name evidence="13" type="primary">ribL</name>
    <name evidence="13" type="ORF">TCON_1087</name>
</gene>
<dbReference type="SUPFAM" id="SSF52374">
    <property type="entry name" value="Nucleotidylyl transferase"/>
    <property type="match status" value="1"/>
</dbReference>
<dbReference type="NCBIfam" id="TIGR00125">
    <property type="entry name" value="cyt_tran_rel"/>
    <property type="match status" value="1"/>
</dbReference>
<comment type="caution">
    <text evidence="13">The sequence shown here is derived from an EMBL/GenBank/DDBJ whole genome shotgun (WGS) entry which is preliminary data.</text>
</comment>
<dbReference type="InterPro" id="IPR015865">
    <property type="entry name" value="Riboflavin_kinase_bac/euk"/>
</dbReference>
<keyword evidence="8" id="KW-0548">Nucleotidyltransferase</keyword>
<name>A0ABQ7HZZ4_9MICR</name>
<evidence type="ECO:0000256" key="2">
    <source>
        <dbReference type="ARBA" id="ARBA00005201"/>
    </source>
</evidence>
<evidence type="ECO:0000256" key="8">
    <source>
        <dbReference type="ARBA" id="ARBA00022695"/>
    </source>
</evidence>
<comment type="function">
    <text evidence="1">Catalyzes the phosphorylation of riboflavin (vitamin B2) to form flavin mononucleotide (FMN) coenzyme.</text>
</comment>
<evidence type="ECO:0000256" key="4">
    <source>
        <dbReference type="ARBA" id="ARBA00012105"/>
    </source>
</evidence>
<dbReference type="InterPro" id="IPR014729">
    <property type="entry name" value="Rossmann-like_a/b/a_fold"/>
</dbReference>
<dbReference type="Pfam" id="PF01687">
    <property type="entry name" value="Flavokinase"/>
    <property type="match status" value="1"/>
</dbReference>
<evidence type="ECO:0000256" key="3">
    <source>
        <dbReference type="ARBA" id="ARBA00010108"/>
    </source>
</evidence>
<dbReference type="EMBL" id="SBIQ01000059">
    <property type="protein sequence ID" value="KAF7683713.1"/>
    <property type="molecule type" value="Genomic_DNA"/>
</dbReference>
<sequence>MHAQIDEYKLSISFKYHRNKNIVLVGGVFDILHLGHIHFLTDAKKHGEYLVIALEPDEHIIKYKKRIPIHTQRQRAMILSSLRIVDHIIMLPFLKEDEDYYELVKNIKPNVIALTMGDSQFYTKCNQAKLINAKIRVLDFMESFSTTKILNVNTKEIIKQESKLILNKLYKNKITIDSTCNEYAGIVEHGLHAGRKLGFPTANIYVDQFINDEGVYDCNILLEERMYNGIAYYDKRRPNVLEAHLFNKIDDFYGVKIKIILNFYLRQPVETFSKEVMEKIIKQDIECIAKIKRNFNYG</sequence>
<evidence type="ECO:0000256" key="1">
    <source>
        <dbReference type="ARBA" id="ARBA00003572"/>
    </source>
</evidence>
<feature type="domain" description="Riboflavin kinase" evidence="12">
    <location>
        <begin position="180"/>
        <end position="293"/>
    </location>
</feature>
<evidence type="ECO:0000256" key="7">
    <source>
        <dbReference type="ARBA" id="ARBA00022679"/>
    </source>
</evidence>
<evidence type="ECO:0000256" key="6">
    <source>
        <dbReference type="ARBA" id="ARBA00022643"/>
    </source>
</evidence>
<dbReference type="Proteomes" id="UP001516464">
    <property type="component" value="Unassembled WGS sequence"/>
</dbReference>
<dbReference type="SMART" id="SM00904">
    <property type="entry name" value="Flavokinase"/>
    <property type="match status" value="1"/>
</dbReference>
<dbReference type="PANTHER" id="PTHR43793:SF1">
    <property type="entry name" value="FAD SYNTHASE"/>
    <property type="match status" value="1"/>
</dbReference>
<evidence type="ECO:0000256" key="9">
    <source>
        <dbReference type="ARBA" id="ARBA00022741"/>
    </source>
</evidence>
<evidence type="ECO:0000313" key="13">
    <source>
        <dbReference type="EMBL" id="KAF7683713.1"/>
    </source>
</evidence>
<dbReference type="Gene3D" id="3.40.50.620">
    <property type="entry name" value="HUPs"/>
    <property type="match status" value="1"/>
</dbReference>
<evidence type="ECO:0000313" key="14">
    <source>
        <dbReference type="Proteomes" id="UP001516464"/>
    </source>
</evidence>
<dbReference type="Gene3D" id="2.40.30.30">
    <property type="entry name" value="Riboflavin kinase-like"/>
    <property type="match status" value="1"/>
</dbReference>
<evidence type="ECO:0000256" key="5">
    <source>
        <dbReference type="ARBA" id="ARBA00022630"/>
    </source>
</evidence>
<keyword evidence="14" id="KW-1185">Reference proteome</keyword>
<dbReference type="InterPro" id="IPR004821">
    <property type="entry name" value="Cyt_trans-like"/>
</dbReference>
<evidence type="ECO:0000256" key="11">
    <source>
        <dbReference type="ARBA" id="ARBA00029960"/>
    </source>
</evidence>
<accession>A0ABQ7HZZ4</accession>
<dbReference type="PANTHER" id="PTHR43793">
    <property type="entry name" value="FAD SYNTHASE"/>
    <property type="match status" value="1"/>
</dbReference>
<dbReference type="InterPro" id="IPR050385">
    <property type="entry name" value="Archaeal_FAD_synthase"/>
</dbReference>
<comment type="pathway">
    <text evidence="2">Cofactor biosynthesis; FMN biosynthesis; FMN from riboflavin (ATP route): step 1/1.</text>
</comment>
<keyword evidence="9" id="KW-0547">Nucleotide-binding</keyword>
<keyword evidence="10" id="KW-0067">ATP-binding</keyword>
<reference evidence="13 14" key="1">
    <citation type="submission" date="2019-01" db="EMBL/GenBank/DDBJ databases">
        <title>Genomes sequencing and comparative genomics of infectious freshwater microsporidia, Cucumispora dikerogammari and Thelohania contejeani.</title>
        <authorList>
            <person name="Cormier A."/>
            <person name="Giraud I."/>
            <person name="Wattier R."/>
            <person name="Teixeira M."/>
            <person name="Grandjean F."/>
            <person name="Rigaud T."/>
            <person name="Cordaux R."/>
        </authorList>
    </citation>
    <scope>NUCLEOTIDE SEQUENCE [LARGE SCALE GENOMIC DNA]</scope>
    <source>
        <strain evidence="13">T1</strain>
        <tissue evidence="13">Spores</tissue>
    </source>
</reference>